<proteinExistence type="predicted"/>
<accession>C5K568</accession>
<protein>
    <submittedName>
        <fullName evidence="1">Protein nagD, putative</fullName>
    </submittedName>
</protein>
<dbReference type="PANTHER" id="PTHR19288">
    <property type="entry name" value="4-NITROPHENYLPHOSPHATASE-RELATED"/>
    <property type="match status" value="1"/>
</dbReference>
<dbReference type="GO" id="GO:0005737">
    <property type="term" value="C:cytoplasm"/>
    <property type="evidence" value="ECO:0007669"/>
    <property type="project" value="TreeGrafter"/>
</dbReference>
<dbReference type="InterPro" id="IPR023214">
    <property type="entry name" value="HAD_sf"/>
</dbReference>
<reference evidence="1 2" key="1">
    <citation type="submission" date="2008-07" db="EMBL/GenBank/DDBJ databases">
        <authorList>
            <person name="El-Sayed N."/>
            <person name="Caler E."/>
            <person name="Inman J."/>
            <person name="Amedeo P."/>
            <person name="Hass B."/>
            <person name="Wortman J."/>
        </authorList>
    </citation>
    <scope>NUCLEOTIDE SEQUENCE [LARGE SCALE GENOMIC DNA]</scope>
    <source>
        <strain evidence="2">ATCC 50983 / TXsc</strain>
    </source>
</reference>
<organism evidence="2">
    <name type="scientific">Perkinsus marinus (strain ATCC 50983 / TXsc)</name>
    <dbReference type="NCBI Taxonomy" id="423536"/>
    <lineage>
        <taxon>Eukaryota</taxon>
        <taxon>Sar</taxon>
        <taxon>Alveolata</taxon>
        <taxon>Perkinsozoa</taxon>
        <taxon>Perkinsea</taxon>
        <taxon>Perkinsida</taxon>
        <taxon>Perkinsidae</taxon>
        <taxon>Perkinsus</taxon>
    </lineage>
</organism>
<dbReference type="EMBL" id="GG670562">
    <property type="protein sequence ID" value="EER20490.1"/>
    <property type="molecule type" value="Genomic_DNA"/>
</dbReference>
<dbReference type="RefSeq" id="XP_002788694.1">
    <property type="nucleotide sequence ID" value="XM_002788648.1"/>
</dbReference>
<dbReference type="Gene3D" id="3.40.50.1000">
    <property type="entry name" value="HAD superfamily/HAD-like"/>
    <property type="match status" value="2"/>
</dbReference>
<dbReference type="InterPro" id="IPR006357">
    <property type="entry name" value="HAD-SF_hydro_IIA"/>
</dbReference>
<dbReference type="AlphaFoldDB" id="C5K568"/>
<dbReference type="Pfam" id="PF13242">
    <property type="entry name" value="Hydrolase_like"/>
    <property type="match status" value="1"/>
</dbReference>
<sequence>MPSNHVTCIDDVVANYDNIIFDCDGVIWQGGHLIPGVDECLKALNDAGKRCAFMTNTSSRSRAGMRGKFGDMGLGGEPLGEERFRIIAEEMARESNSKIDGIVVGWDLAFSFEKICRASLAFQMAGEEFFFYATNDDSFDRMGPWKIPATGVILASINAAARFSDRQDAQVLGKPNPEFLRFVMTELEFEASRTLVVGDRLDTDILMAQRARVASCLALSGCCSKADLENSSVKPDFVIDSVGTA</sequence>
<keyword evidence="2" id="KW-1185">Reference proteome</keyword>
<dbReference type="PANTHER" id="PTHR19288:SF46">
    <property type="entry name" value="HALOACID DEHALOGENASE-LIKE HYDROLASE DOMAIN-CONTAINING PROTEIN 2"/>
    <property type="match status" value="1"/>
</dbReference>
<evidence type="ECO:0000313" key="1">
    <source>
        <dbReference type="EMBL" id="EER20490.1"/>
    </source>
</evidence>
<dbReference type="GeneID" id="9054039"/>
<gene>
    <name evidence="1" type="ORF">Pmar_PMAR010233</name>
</gene>
<evidence type="ECO:0000313" key="2">
    <source>
        <dbReference type="Proteomes" id="UP000007800"/>
    </source>
</evidence>
<dbReference type="Proteomes" id="UP000007800">
    <property type="component" value="Unassembled WGS sequence"/>
</dbReference>
<dbReference type="Pfam" id="PF13344">
    <property type="entry name" value="Hydrolase_6"/>
    <property type="match status" value="1"/>
</dbReference>
<dbReference type="OrthoDB" id="413953at2759"/>
<dbReference type="InterPro" id="IPR036412">
    <property type="entry name" value="HAD-like_sf"/>
</dbReference>
<dbReference type="GO" id="GO:0016791">
    <property type="term" value="F:phosphatase activity"/>
    <property type="evidence" value="ECO:0007669"/>
    <property type="project" value="TreeGrafter"/>
</dbReference>
<name>C5K568_PERM5</name>
<dbReference type="InParanoid" id="C5K568"/>
<dbReference type="SUPFAM" id="SSF56784">
    <property type="entry name" value="HAD-like"/>
    <property type="match status" value="1"/>
</dbReference>